<dbReference type="SUPFAM" id="SSF54523">
    <property type="entry name" value="Pili subunits"/>
    <property type="match status" value="1"/>
</dbReference>
<name>B8FQB3_DESHD</name>
<keyword evidence="5 6" id="KW-0472">Membrane</keyword>
<feature type="transmembrane region" description="Helical" evidence="6">
    <location>
        <begin position="12"/>
        <end position="30"/>
    </location>
</feature>
<dbReference type="PROSITE" id="PS00409">
    <property type="entry name" value="PROKAR_NTER_METHYL"/>
    <property type="match status" value="1"/>
</dbReference>
<accession>B8FQB3</accession>
<evidence type="ECO:0000256" key="3">
    <source>
        <dbReference type="ARBA" id="ARBA00022692"/>
    </source>
</evidence>
<dbReference type="Proteomes" id="UP000007726">
    <property type="component" value="Chromosome"/>
</dbReference>
<dbReference type="HOGENOM" id="CLU_138412_0_0_9"/>
<evidence type="ECO:0008006" key="9">
    <source>
        <dbReference type="Google" id="ProtNLM"/>
    </source>
</evidence>
<dbReference type="EMBL" id="CP001336">
    <property type="protein sequence ID" value="ACL21574.1"/>
    <property type="molecule type" value="Genomic_DNA"/>
</dbReference>
<dbReference type="PANTHER" id="PTHR30093:SF44">
    <property type="entry name" value="TYPE II SECRETION SYSTEM CORE PROTEIN G"/>
    <property type="match status" value="1"/>
</dbReference>
<keyword evidence="4 6" id="KW-1133">Transmembrane helix</keyword>
<evidence type="ECO:0000256" key="1">
    <source>
        <dbReference type="ARBA" id="ARBA00004167"/>
    </source>
</evidence>
<dbReference type="NCBIfam" id="TIGR02532">
    <property type="entry name" value="IV_pilin_GFxxxE"/>
    <property type="match status" value="1"/>
</dbReference>
<evidence type="ECO:0000313" key="7">
    <source>
        <dbReference type="EMBL" id="ACL21574.1"/>
    </source>
</evidence>
<keyword evidence="3 6" id="KW-0812">Transmembrane</keyword>
<evidence type="ECO:0000256" key="4">
    <source>
        <dbReference type="ARBA" id="ARBA00022989"/>
    </source>
</evidence>
<dbReference type="PANTHER" id="PTHR30093">
    <property type="entry name" value="GENERAL SECRETION PATHWAY PROTEIN G"/>
    <property type="match status" value="1"/>
</dbReference>
<evidence type="ECO:0000256" key="5">
    <source>
        <dbReference type="ARBA" id="ARBA00023136"/>
    </source>
</evidence>
<dbReference type="AlphaFoldDB" id="B8FQB3"/>
<evidence type="ECO:0000256" key="2">
    <source>
        <dbReference type="ARBA" id="ARBA00022481"/>
    </source>
</evidence>
<comment type="subcellular location">
    <subcellularLocation>
        <location evidence="1">Membrane</location>
        <topology evidence="1">Single-pass membrane protein</topology>
    </subcellularLocation>
</comment>
<dbReference type="InterPro" id="IPR012902">
    <property type="entry name" value="N_methyl_site"/>
</dbReference>
<evidence type="ECO:0000256" key="6">
    <source>
        <dbReference type="SAM" id="Phobius"/>
    </source>
</evidence>
<keyword evidence="2" id="KW-0488">Methylation</keyword>
<evidence type="ECO:0000313" key="8">
    <source>
        <dbReference type="Proteomes" id="UP000007726"/>
    </source>
</evidence>
<protein>
    <recommendedName>
        <fullName evidence="9">Prepilin-type N-terminal cleavage/methylation domain-containing protein</fullName>
    </recommendedName>
</protein>
<dbReference type="GO" id="GO:0016020">
    <property type="term" value="C:membrane"/>
    <property type="evidence" value="ECO:0007669"/>
    <property type="project" value="UniProtKB-SubCell"/>
</dbReference>
<sequence length="153" mass="15730">MFKRRKDGGFTLIELMIVIAVIGILAVVLVPKMSGVKDSAKAAGVVTNAKSVEAYVAANIDRWSRASDQDGTAISDLTAQFVGTTSPATNPKEKLNNPLAPTTAAVSVGATATASTGVVAIDVAESPFKITITGYANGTSTADVVYKNDISPN</sequence>
<reference evidence="7 8" key="1">
    <citation type="journal article" date="2012" name="BMC Microbiol.">
        <title>Genome sequence of Desulfitobacterium hafniense DCB-2, a Gram-positive anaerobe capable of dehalogenation and metal reduction.</title>
        <authorList>
            <person name="Kim S.H."/>
            <person name="Harzman C."/>
            <person name="Davis J.K."/>
            <person name="Hutcheson R."/>
            <person name="Broderick J.B."/>
            <person name="Marsh T.L."/>
            <person name="Tiedje J.M."/>
        </authorList>
    </citation>
    <scope>NUCLEOTIDE SEQUENCE [LARGE SCALE GENOMIC DNA]</scope>
    <source>
        <strain evidence="8">DSM 10664 / DCB-2</strain>
    </source>
</reference>
<dbReference type="InterPro" id="IPR045584">
    <property type="entry name" value="Pilin-like"/>
</dbReference>
<gene>
    <name evidence="7" type="ordered locus">Dhaf_3556</name>
</gene>
<proteinExistence type="predicted"/>
<dbReference type="RefSeq" id="WP_015944662.1">
    <property type="nucleotide sequence ID" value="NC_011830.1"/>
</dbReference>
<dbReference type="KEGG" id="dhd:Dhaf_3556"/>
<organism evidence="7 8">
    <name type="scientific">Desulfitobacterium hafniense (strain DSM 10664 / DCB-2)</name>
    <dbReference type="NCBI Taxonomy" id="272564"/>
    <lineage>
        <taxon>Bacteria</taxon>
        <taxon>Bacillati</taxon>
        <taxon>Bacillota</taxon>
        <taxon>Clostridia</taxon>
        <taxon>Eubacteriales</taxon>
        <taxon>Desulfitobacteriaceae</taxon>
        <taxon>Desulfitobacterium</taxon>
    </lineage>
</organism>
<dbReference type="Gene3D" id="3.30.700.10">
    <property type="entry name" value="Glycoprotein, Type 4 Pilin"/>
    <property type="match status" value="1"/>
</dbReference>
<dbReference type="Pfam" id="PF07963">
    <property type="entry name" value="N_methyl"/>
    <property type="match status" value="1"/>
</dbReference>